<sequence length="208" mass="22413">MDDKLSMDKLNEMHIDILREIGNIGAGNATTALSQMINKKVDMGVPKVNILEFKELSEVLGGAENLVVGILFNVTGEINGMMMFALEQSSAHVLVNLLMGKNIDDFSEFTEMDLSALNEIGNIIAGAYLSSLSGLTNLKINASIPHLAIDMAGAILSVPAIEFGKTGDKALMIQTDFGEGKEEVDGYFILIPEEDSFRTILKTLGIMG</sequence>
<dbReference type="Gene3D" id="3.40.1550.10">
    <property type="entry name" value="CheC-like"/>
    <property type="match status" value="1"/>
</dbReference>
<dbReference type="RefSeq" id="WP_132279511.1">
    <property type="nucleotide sequence ID" value="NZ_SMGQ01000011.1"/>
</dbReference>
<feature type="domain" description="CheC-like protein" evidence="3">
    <location>
        <begin position="13"/>
        <end position="50"/>
    </location>
</feature>
<dbReference type="Pfam" id="PF04509">
    <property type="entry name" value="CheC"/>
    <property type="match status" value="1"/>
</dbReference>
<dbReference type="PANTHER" id="PTHR43693:SF1">
    <property type="entry name" value="PROTEIN PHOSPHATASE CHEZ"/>
    <property type="match status" value="1"/>
</dbReference>
<keyword evidence="1" id="KW-0145">Chemotaxis</keyword>
<dbReference type="GO" id="GO:0006935">
    <property type="term" value="P:chemotaxis"/>
    <property type="evidence" value="ECO:0007669"/>
    <property type="project" value="UniProtKB-KW"/>
</dbReference>
<keyword evidence="6" id="KW-1185">Reference proteome</keyword>
<dbReference type="SUPFAM" id="SSF103039">
    <property type="entry name" value="CheC-like"/>
    <property type="match status" value="1"/>
</dbReference>
<organism evidence="5 6">
    <name type="scientific">Natranaerovirga hydrolytica</name>
    <dbReference type="NCBI Taxonomy" id="680378"/>
    <lineage>
        <taxon>Bacteria</taxon>
        <taxon>Bacillati</taxon>
        <taxon>Bacillota</taxon>
        <taxon>Clostridia</taxon>
        <taxon>Lachnospirales</taxon>
        <taxon>Natranaerovirgaceae</taxon>
        <taxon>Natranaerovirga</taxon>
    </lineage>
</organism>
<evidence type="ECO:0000256" key="2">
    <source>
        <dbReference type="ARBA" id="ARBA00022801"/>
    </source>
</evidence>
<dbReference type="InterPro" id="IPR007597">
    <property type="entry name" value="CheC"/>
</dbReference>
<comment type="caution">
    <text evidence="5">The sequence shown here is derived from an EMBL/GenBank/DDBJ whole genome shotgun (WGS) entry which is preliminary data.</text>
</comment>
<proteinExistence type="predicted"/>
<reference evidence="5 6" key="1">
    <citation type="submission" date="2019-03" db="EMBL/GenBank/DDBJ databases">
        <title>Genomic Encyclopedia of Type Strains, Phase IV (KMG-IV): sequencing the most valuable type-strain genomes for metagenomic binning, comparative biology and taxonomic classification.</title>
        <authorList>
            <person name="Goeker M."/>
        </authorList>
    </citation>
    <scope>NUCLEOTIDE SEQUENCE [LARGE SCALE GENOMIC DNA]</scope>
    <source>
        <strain evidence="5 6">DSM 24176</strain>
    </source>
</reference>
<dbReference type="PANTHER" id="PTHR43693">
    <property type="entry name" value="PROTEIN PHOSPHATASE CHEZ"/>
    <property type="match status" value="1"/>
</dbReference>
<evidence type="ECO:0000259" key="3">
    <source>
        <dbReference type="Pfam" id="PF04509"/>
    </source>
</evidence>
<evidence type="ECO:0000313" key="5">
    <source>
        <dbReference type="EMBL" id="TCK97916.1"/>
    </source>
</evidence>
<evidence type="ECO:0000256" key="1">
    <source>
        <dbReference type="ARBA" id="ARBA00022500"/>
    </source>
</evidence>
<dbReference type="InterPro" id="IPR028051">
    <property type="entry name" value="CheX-like_dom"/>
</dbReference>
<dbReference type="InterPro" id="IPR050992">
    <property type="entry name" value="CheZ_family_phosphatases"/>
</dbReference>
<evidence type="ECO:0000313" key="6">
    <source>
        <dbReference type="Proteomes" id="UP000294545"/>
    </source>
</evidence>
<dbReference type="Proteomes" id="UP000294545">
    <property type="component" value="Unassembled WGS sequence"/>
</dbReference>
<dbReference type="AlphaFoldDB" id="A0A4R1MXI3"/>
<dbReference type="OrthoDB" id="9812187at2"/>
<feature type="domain" description="Chemotaxis phosphatase CheX-like" evidence="4">
    <location>
        <begin position="71"/>
        <end position="150"/>
    </location>
</feature>
<dbReference type="GO" id="GO:0016787">
    <property type="term" value="F:hydrolase activity"/>
    <property type="evidence" value="ECO:0007669"/>
    <property type="project" value="UniProtKB-KW"/>
</dbReference>
<name>A0A4R1MXI3_9FIRM</name>
<evidence type="ECO:0000259" key="4">
    <source>
        <dbReference type="Pfam" id="PF13690"/>
    </source>
</evidence>
<dbReference type="CDD" id="cd17909">
    <property type="entry name" value="CheC_ClassI"/>
    <property type="match status" value="1"/>
</dbReference>
<dbReference type="EMBL" id="SMGQ01000011">
    <property type="protein sequence ID" value="TCK97916.1"/>
    <property type="molecule type" value="Genomic_DNA"/>
</dbReference>
<gene>
    <name evidence="5" type="ORF">EDC19_0318</name>
</gene>
<accession>A0A4R1MXI3</accession>
<keyword evidence="2" id="KW-0378">Hydrolase</keyword>
<dbReference type="InterPro" id="IPR028976">
    <property type="entry name" value="CheC-like_sf"/>
</dbReference>
<dbReference type="Pfam" id="PF13690">
    <property type="entry name" value="CheX"/>
    <property type="match status" value="1"/>
</dbReference>
<protein>
    <submittedName>
        <fullName evidence="5">Chemotaxis protein CheC</fullName>
    </submittedName>
</protein>